<evidence type="ECO:0000313" key="2">
    <source>
        <dbReference type="EMBL" id="MBF6358065.1"/>
    </source>
</evidence>
<feature type="transmembrane region" description="Helical" evidence="1">
    <location>
        <begin position="86"/>
        <end position="108"/>
    </location>
</feature>
<organism evidence="2 3">
    <name type="scientific">Nocardia higoensis</name>
    <dbReference type="NCBI Taxonomy" id="228599"/>
    <lineage>
        <taxon>Bacteria</taxon>
        <taxon>Bacillati</taxon>
        <taxon>Actinomycetota</taxon>
        <taxon>Actinomycetes</taxon>
        <taxon>Mycobacteriales</taxon>
        <taxon>Nocardiaceae</taxon>
        <taxon>Nocardia</taxon>
    </lineage>
</organism>
<evidence type="ECO:0000256" key="1">
    <source>
        <dbReference type="SAM" id="Phobius"/>
    </source>
</evidence>
<sequence>MKSLALPTAVIGGYAVFASFACAVTVTETMLFYPNVFHDVPHSLELTEQFMSVVGVGDVLRPMGAVLTLVALAAAAVSARSRLARGWIAASAASLITGQFLLSVAYQWPRVDILFDDRDRYSTEELRRAADEFLVGQALRVGACTLTAVFAVVAALVCYRAHVLSSAQRKAEAALD</sequence>
<dbReference type="PROSITE" id="PS51257">
    <property type="entry name" value="PROKAR_LIPOPROTEIN"/>
    <property type="match status" value="1"/>
</dbReference>
<name>A0ABS0DHX2_9NOCA</name>
<feature type="transmembrane region" description="Helical" evidence="1">
    <location>
        <begin position="138"/>
        <end position="159"/>
    </location>
</feature>
<protein>
    <submittedName>
        <fullName evidence="2">DUF1772 domain-containing protein</fullName>
    </submittedName>
</protein>
<dbReference type="Proteomes" id="UP000707731">
    <property type="component" value="Unassembled WGS sequence"/>
</dbReference>
<dbReference type="RefSeq" id="WP_195004897.1">
    <property type="nucleotide sequence ID" value="NZ_JADLQN010000009.1"/>
</dbReference>
<keyword evidence="1" id="KW-1133">Transmembrane helix</keyword>
<keyword evidence="3" id="KW-1185">Reference proteome</keyword>
<dbReference type="EMBL" id="JADLQN010000009">
    <property type="protein sequence ID" value="MBF6358065.1"/>
    <property type="molecule type" value="Genomic_DNA"/>
</dbReference>
<gene>
    <name evidence="2" type="ORF">IU449_26575</name>
</gene>
<keyword evidence="1" id="KW-0812">Transmembrane</keyword>
<comment type="caution">
    <text evidence="2">The sequence shown here is derived from an EMBL/GenBank/DDBJ whole genome shotgun (WGS) entry which is preliminary data.</text>
</comment>
<keyword evidence="1" id="KW-0472">Membrane</keyword>
<reference evidence="2 3" key="1">
    <citation type="submission" date="2020-10" db="EMBL/GenBank/DDBJ databases">
        <title>Identification of Nocardia species via Next-generation sequencing and recognition of intraspecies genetic diversity.</title>
        <authorList>
            <person name="Li P."/>
            <person name="Li P."/>
            <person name="Lu B."/>
        </authorList>
    </citation>
    <scope>NUCLEOTIDE SEQUENCE [LARGE SCALE GENOMIC DNA]</scope>
    <source>
        <strain evidence="2 3">BJ06-0143</strain>
    </source>
</reference>
<accession>A0ABS0DHX2</accession>
<evidence type="ECO:0000313" key="3">
    <source>
        <dbReference type="Proteomes" id="UP000707731"/>
    </source>
</evidence>
<feature type="transmembrane region" description="Helical" evidence="1">
    <location>
        <begin position="59"/>
        <end position="79"/>
    </location>
</feature>
<proteinExistence type="predicted"/>